<keyword evidence="3" id="KW-1133">Transmembrane helix</keyword>
<dbReference type="EMBL" id="QGLK01000004">
    <property type="protein sequence ID" value="PXY88209.1"/>
    <property type="molecule type" value="Genomic_DNA"/>
</dbReference>
<organism evidence="4 5">
    <name type="scientific">Bifidobacterium asteroides</name>
    <dbReference type="NCBI Taxonomy" id="1684"/>
    <lineage>
        <taxon>Bacteria</taxon>
        <taxon>Bacillati</taxon>
        <taxon>Actinomycetota</taxon>
        <taxon>Actinomycetes</taxon>
        <taxon>Bifidobacteriales</taxon>
        <taxon>Bifidobacteriaceae</taxon>
        <taxon>Bifidobacterium</taxon>
    </lineage>
</organism>
<evidence type="ECO:0000256" key="1">
    <source>
        <dbReference type="ARBA" id="ARBA00022970"/>
    </source>
</evidence>
<proteinExistence type="predicted"/>
<keyword evidence="3" id="KW-0812">Transmembrane</keyword>
<keyword evidence="1" id="KW-0813">Transport</keyword>
<reference evidence="4 5" key="1">
    <citation type="submission" date="2018-05" db="EMBL/GenBank/DDBJ databases">
        <title>Reference genomes for bee gut microbiota database.</title>
        <authorList>
            <person name="Ellegaard K.M."/>
        </authorList>
    </citation>
    <scope>NUCLEOTIDE SEQUENCE [LARGE SCALE GENOMIC DNA]</scope>
    <source>
        <strain evidence="4 5">ESL0199</strain>
    </source>
</reference>
<evidence type="ECO:0000256" key="2">
    <source>
        <dbReference type="SAM" id="MobiDB-lite"/>
    </source>
</evidence>
<sequence length="124" mass="14160">MLVFSWVAELVSEYHFRSIKRREGKEDELTFKLPLYPFSNFYALAFMGLVMIMMAIMPEYRISYLVTIPWMILLAVLFVLQRRSSNKQTETTSDEDLVNPAPTNGEADLDATLSGEGHEAMADS</sequence>
<evidence type="ECO:0000313" key="4">
    <source>
        <dbReference type="EMBL" id="PXY88209.1"/>
    </source>
</evidence>
<keyword evidence="3" id="KW-0472">Membrane</keyword>
<protein>
    <recommendedName>
        <fullName evidence="6">Amino acid permease/ SLC12A domain-containing protein</fullName>
    </recommendedName>
</protein>
<keyword evidence="1" id="KW-0029">Amino-acid transport</keyword>
<feature type="transmembrane region" description="Helical" evidence="3">
    <location>
        <begin position="35"/>
        <end position="56"/>
    </location>
</feature>
<comment type="caution">
    <text evidence="4">The sequence shown here is derived from an EMBL/GenBank/DDBJ whole genome shotgun (WGS) entry which is preliminary data.</text>
</comment>
<name>A0A318MJ59_9BIFI</name>
<accession>A0A318MJ59</accession>
<evidence type="ECO:0000313" key="5">
    <source>
        <dbReference type="Proteomes" id="UP000248128"/>
    </source>
</evidence>
<dbReference type="OrthoDB" id="9780162at2"/>
<gene>
    <name evidence="4" type="ORF">DKK74_06155</name>
</gene>
<feature type="transmembrane region" description="Helical" evidence="3">
    <location>
        <begin position="62"/>
        <end position="80"/>
    </location>
</feature>
<dbReference type="PANTHER" id="PTHR43495">
    <property type="entry name" value="GABA PERMEASE"/>
    <property type="match status" value="1"/>
</dbReference>
<evidence type="ECO:0000256" key="3">
    <source>
        <dbReference type="SAM" id="Phobius"/>
    </source>
</evidence>
<evidence type="ECO:0008006" key="6">
    <source>
        <dbReference type="Google" id="ProtNLM"/>
    </source>
</evidence>
<dbReference type="Proteomes" id="UP000248128">
    <property type="component" value="Unassembled WGS sequence"/>
</dbReference>
<dbReference type="GO" id="GO:0006865">
    <property type="term" value="P:amino acid transport"/>
    <property type="evidence" value="ECO:0007669"/>
    <property type="project" value="UniProtKB-KW"/>
</dbReference>
<feature type="region of interest" description="Disordered" evidence="2">
    <location>
        <begin position="87"/>
        <end position="124"/>
    </location>
</feature>
<dbReference type="PANTHER" id="PTHR43495:SF5">
    <property type="entry name" value="GAMMA-AMINOBUTYRIC ACID PERMEASE"/>
    <property type="match status" value="1"/>
</dbReference>
<dbReference type="AlphaFoldDB" id="A0A318MJ59"/>